<protein>
    <recommendedName>
        <fullName evidence="7">Bifunctional glutamine synthetase adenylyltransferase/adenylyl-removing enzyme</fullName>
    </recommendedName>
    <alternativeName>
        <fullName evidence="7">ATP:glutamine synthetase adenylyltransferase</fullName>
    </alternativeName>
    <alternativeName>
        <fullName evidence="7">ATase</fullName>
    </alternativeName>
    <domain>
        <recommendedName>
            <fullName evidence="7">Glutamine synthetase adenylyl-L-tyrosine phosphorylase</fullName>
            <ecNumber evidence="7">2.7.7.89</ecNumber>
        </recommendedName>
        <alternativeName>
            <fullName evidence="7">Adenylyl removase</fullName>
            <shortName evidence="7">AR</shortName>
            <shortName evidence="7">AT-N</shortName>
        </alternativeName>
    </domain>
    <domain>
        <recommendedName>
            <fullName evidence="7">Glutamine synthetase adenylyl transferase</fullName>
            <ecNumber evidence="7">2.7.7.42</ecNumber>
        </recommendedName>
        <alternativeName>
            <fullName evidence="7">Adenylyl transferase</fullName>
            <shortName evidence="7">AT</shortName>
            <shortName evidence="7">AT-C</shortName>
        </alternativeName>
    </domain>
</protein>
<keyword evidence="3 7" id="KW-0547">Nucleotide-binding</keyword>
<dbReference type="SUPFAM" id="SSF81301">
    <property type="entry name" value="Nucleotidyltransferase"/>
    <property type="match status" value="2"/>
</dbReference>
<evidence type="ECO:0000259" key="9">
    <source>
        <dbReference type="Pfam" id="PF08335"/>
    </source>
</evidence>
<keyword evidence="2 7" id="KW-0548">Nucleotidyltransferase</keyword>
<feature type="domain" description="PII-uridylyltransferase/Glutamine-synthetase adenylyltransferase" evidence="9">
    <location>
        <begin position="841"/>
        <end position="918"/>
    </location>
</feature>
<dbReference type="GO" id="GO:0047388">
    <property type="term" value="F:[glutamine synthetase]-adenylyl-L-tyrosine phosphorylase activity"/>
    <property type="evidence" value="ECO:0007669"/>
    <property type="project" value="UniProtKB-EC"/>
</dbReference>
<keyword evidence="1 7" id="KW-0808">Transferase</keyword>
<dbReference type="AlphaFoldDB" id="A0A0S4U231"/>
<evidence type="ECO:0000256" key="2">
    <source>
        <dbReference type="ARBA" id="ARBA00022695"/>
    </source>
</evidence>
<dbReference type="GO" id="GO:0000820">
    <property type="term" value="P:regulation of glutamine family amino acid metabolic process"/>
    <property type="evidence" value="ECO:0007669"/>
    <property type="project" value="UniProtKB-UniRule"/>
</dbReference>
<keyword evidence="4 7" id="KW-0067">ATP-binding</keyword>
<dbReference type="InterPro" id="IPR043519">
    <property type="entry name" value="NT_sf"/>
</dbReference>
<comment type="similarity">
    <text evidence="7">Belongs to the GlnE family.</text>
</comment>
<comment type="cofactor">
    <cofactor evidence="7">
        <name>Mg(2+)</name>
        <dbReference type="ChEBI" id="CHEBI:18420"/>
    </cofactor>
</comment>
<dbReference type="GO" id="GO:0016874">
    <property type="term" value="F:ligase activity"/>
    <property type="evidence" value="ECO:0007669"/>
    <property type="project" value="UniProtKB-KW"/>
</dbReference>
<dbReference type="NCBIfam" id="NF008292">
    <property type="entry name" value="PRK11072.1"/>
    <property type="match status" value="1"/>
</dbReference>
<evidence type="ECO:0000259" key="8">
    <source>
        <dbReference type="Pfam" id="PF03710"/>
    </source>
</evidence>
<accession>A0A0S4U231</accession>
<evidence type="ECO:0000256" key="7">
    <source>
        <dbReference type="HAMAP-Rule" id="MF_00802"/>
    </source>
</evidence>
<sequence length="955" mass="106397">MTAQAPLSVAPFLQTPACPSEAPGAVLPFSLNYSRYVQRLAQARAGWAERVQAAAAGPISVAWLSARFGELFEAAAAEPEQALKRALRLLRNEVFAALAERDLSGAATLDEVTGAMTDFAEFAVRAAIAVIGQELGALHGQPVGQSSGEVQELVVVGMGKLGGRELNVSSDIDLIFLYDEEGDTQGGPRPLSNHEYFTKLGRRLINALADVTEDGYVFRVDMRLRPNGDAGPLACSLGMLEEYFVVQGREWERYAWIKGRVITDPGSPHAARVIQQLERVTTPFVFRRYLDYGVIAAIRALHAQIRAEAAKRSNAANRQHGGHDSQVQAHAPNIKLGRGGIREIEFVAQVFQLIRGGQDFGLRIRPTLEVLRAAAERGLIGADAVARLTDAYRFLRQLEHRLQYVDDAQTHNLPGAPQDQLRIARMMGFADYAALVAQLERYQDEVAQQFEQTFSDKQDNQPPCAAIWHADLLDDERTESARAQLLELGYADADSVLERLRASRHSPRYRALSEVSRQRFDLLINRALDHAARQTDADVTIARFLDFFDAISRRSSYLSLLSEYPQAMARVAHTLHASRWAADYLTRHPQLLDELLDTEALSAAPDWQGFRERVRERLRAAGDHVEMQMDILRQEHHAETFRILLQDLQGMLTVEPISDRLSDLADAVLDLTLETVWQQVSTRHREVPRFAVVAYGRLGGKELGYASDLDLIFLYDDDDERAPEVYAAYARKLITWLTSHTAAGMLFDVDTRLRPNGAAGLMVTHFEAFRRYQMREGDNAAWVWEHQALTRARFCAGDPEIGARFEALRIAVLRQPREAGPLRDEIAAMRERVLEGHANPTPLFDLKHDRGGMVDIEFTVQFLVLLHSAAYAELTRNAGNIALLRMAGELGLIDAARAARVADAYRDFRARQHKLRLDGQSAARVPAGTCAHEVAHVRALWEQVFGSIDAASPTP</sequence>
<comment type="catalytic activity">
    <reaction evidence="7">
        <text>[glutamine synthetase]-L-tyrosine + ATP = [glutamine synthetase]-O(4)-(5'-adenylyl)-L-tyrosine + diphosphate</text>
        <dbReference type="Rhea" id="RHEA:18589"/>
        <dbReference type="Rhea" id="RHEA-COMP:10660"/>
        <dbReference type="Rhea" id="RHEA-COMP:10661"/>
        <dbReference type="ChEBI" id="CHEBI:30616"/>
        <dbReference type="ChEBI" id="CHEBI:33019"/>
        <dbReference type="ChEBI" id="CHEBI:46858"/>
        <dbReference type="ChEBI" id="CHEBI:83624"/>
        <dbReference type="EC" id="2.7.7.42"/>
    </reaction>
</comment>
<feature type="region of interest" description="Adenylyl removase" evidence="7">
    <location>
        <begin position="1"/>
        <end position="458"/>
    </location>
</feature>
<dbReference type="InterPro" id="IPR013546">
    <property type="entry name" value="PII_UdlTrfase/GS_AdlTrfase"/>
</dbReference>
<dbReference type="Gene3D" id="3.30.460.10">
    <property type="entry name" value="Beta Polymerase, domain 2"/>
    <property type="match status" value="2"/>
</dbReference>
<organism evidence="10">
    <name type="scientific">Ralstonia solanacearum</name>
    <name type="common">Pseudomonas solanacearum</name>
    <dbReference type="NCBI Taxonomy" id="305"/>
    <lineage>
        <taxon>Bacteria</taxon>
        <taxon>Pseudomonadati</taxon>
        <taxon>Pseudomonadota</taxon>
        <taxon>Betaproteobacteria</taxon>
        <taxon>Burkholderiales</taxon>
        <taxon>Burkholderiaceae</taxon>
        <taxon>Ralstonia</taxon>
        <taxon>Ralstonia solanacearum species complex</taxon>
    </lineage>
</organism>
<dbReference type="GO" id="GO:0005829">
    <property type="term" value="C:cytosol"/>
    <property type="evidence" value="ECO:0007669"/>
    <property type="project" value="TreeGrafter"/>
</dbReference>
<dbReference type="Gene3D" id="1.20.120.330">
    <property type="entry name" value="Nucleotidyltransferases domain 2"/>
    <property type="match status" value="2"/>
</dbReference>
<dbReference type="InterPro" id="IPR005190">
    <property type="entry name" value="GlnE_rpt_dom"/>
</dbReference>
<feature type="domain" description="Glutamate-ammonia ligase adenylyltransferase repeated" evidence="8">
    <location>
        <begin position="570"/>
        <end position="807"/>
    </location>
</feature>
<gene>
    <name evidence="7 10" type="primary">glnE</name>
    <name evidence="10" type="ORF">PSS4_v1_60072</name>
</gene>
<feature type="region of interest" description="Adenylyl transferase" evidence="7">
    <location>
        <begin position="468"/>
        <end position="955"/>
    </location>
</feature>
<keyword evidence="5 7" id="KW-0460">Magnesium</keyword>
<dbReference type="Gene3D" id="1.20.120.1510">
    <property type="match status" value="1"/>
</dbReference>
<feature type="domain" description="PII-uridylyltransferase/Glutamine-synthetase adenylyltransferase" evidence="9">
    <location>
        <begin position="313"/>
        <end position="454"/>
    </location>
</feature>
<dbReference type="GO" id="GO:0000287">
    <property type="term" value="F:magnesium ion binding"/>
    <property type="evidence" value="ECO:0007669"/>
    <property type="project" value="UniProtKB-UniRule"/>
</dbReference>
<dbReference type="EC" id="2.7.7.42" evidence="7"/>
<dbReference type="Pfam" id="PF03710">
    <property type="entry name" value="GlnE"/>
    <property type="match status" value="2"/>
</dbReference>
<keyword evidence="10" id="KW-0436">Ligase</keyword>
<dbReference type="FunFam" id="1.20.120.330:FF:000005">
    <property type="entry name" value="Bifunctional glutamine synthetase adenylyltransferase/adenylyl-removing enzyme"/>
    <property type="match status" value="1"/>
</dbReference>
<dbReference type="GO" id="GO:0008882">
    <property type="term" value="F:[glutamate-ammonia-ligase] adenylyltransferase activity"/>
    <property type="evidence" value="ECO:0007669"/>
    <property type="project" value="UniProtKB-UniRule"/>
</dbReference>
<dbReference type="EMBL" id="LN899821">
    <property type="protein sequence ID" value="CUV16314.1"/>
    <property type="molecule type" value="Genomic_DNA"/>
</dbReference>
<evidence type="ECO:0000256" key="4">
    <source>
        <dbReference type="ARBA" id="ARBA00022840"/>
    </source>
</evidence>
<dbReference type="InterPro" id="IPR023057">
    <property type="entry name" value="GlnE"/>
</dbReference>
<evidence type="ECO:0000256" key="5">
    <source>
        <dbReference type="ARBA" id="ARBA00022842"/>
    </source>
</evidence>
<proteinExistence type="inferred from homology"/>
<evidence type="ECO:0000313" key="10">
    <source>
        <dbReference type="EMBL" id="CUV16314.1"/>
    </source>
</evidence>
<name>A0A0S4U231_RALSL</name>
<evidence type="ECO:0000256" key="3">
    <source>
        <dbReference type="ARBA" id="ARBA00022741"/>
    </source>
</evidence>
<comment type="catalytic activity">
    <reaction evidence="7">
        <text>[glutamine synthetase]-O(4)-(5'-adenylyl)-L-tyrosine + phosphate = [glutamine synthetase]-L-tyrosine + ADP</text>
        <dbReference type="Rhea" id="RHEA:43716"/>
        <dbReference type="Rhea" id="RHEA-COMP:10660"/>
        <dbReference type="Rhea" id="RHEA-COMP:10661"/>
        <dbReference type="ChEBI" id="CHEBI:43474"/>
        <dbReference type="ChEBI" id="CHEBI:46858"/>
        <dbReference type="ChEBI" id="CHEBI:83624"/>
        <dbReference type="ChEBI" id="CHEBI:456216"/>
        <dbReference type="EC" id="2.7.7.89"/>
    </reaction>
</comment>
<dbReference type="HAMAP" id="MF_00802">
    <property type="entry name" value="GlnE"/>
    <property type="match status" value="1"/>
</dbReference>
<keyword evidence="6 7" id="KW-0511">Multifunctional enzyme</keyword>
<dbReference type="PANTHER" id="PTHR30621">
    <property type="entry name" value="GLUTAMINE SYNTHETASE ADENYLYLTRANSFERASE"/>
    <property type="match status" value="1"/>
</dbReference>
<comment type="function">
    <text evidence="7">Involved in the regulation of glutamine synthetase GlnA, a key enzyme in the process to assimilate ammonia. When cellular nitrogen levels are high, the C-terminal adenylyl transferase (AT) inactivates GlnA by covalent transfer of an adenylyl group from ATP to specific tyrosine residue of GlnA, thus reducing its activity. Conversely, when nitrogen levels are low, the N-terminal adenylyl removase (AR) activates GlnA by removing the adenylyl group by phosphorolysis, increasing its activity. The regulatory region of GlnE binds the signal transduction protein PII (GlnB) which indicates the nitrogen status of the cell.</text>
</comment>
<feature type="domain" description="Glutamate-ammonia ligase adenylyltransferase repeated" evidence="8">
    <location>
        <begin position="33"/>
        <end position="267"/>
    </location>
</feature>
<dbReference type="GO" id="GO:0005524">
    <property type="term" value="F:ATP binding"/>
    <property type="evidence" value="ECO:0007669"/>
    <property type="project" value="UniProtKB-UniRule"/>
</dbReference>
<evidence type="ECO:0000256" key="1">
    <source>
        <dbReference type="ARBA" id="ARBA00022679"/>
    </source>
</evidence>
<dbReference type="Pfam" id="PF08335">
    <property type="entry name" value="GlnD_UR_UTase"/>
    <property type="match status" value="2"/>
</dbReference>
<evidence type="ECO:0000256" key="6">
    <source>
        <dbReference type="ARBA" id="ARBA00023268"/>
    </source>
</evidence>
<dbReference type="EC" id="2.7.7.89" evidence="7"/>
<dbReference type="PANTHER" id="PTHR30621:SF0">
    <property type="entry name" value="BIFUNCTIONAL GLUTAMINE SYNTHETASE ADENYLYLTRANSFERASE_ADENYLYL-REMOVING ENZYME"/>
    <property type="match status" value="1"/>
</dbReference>
<reference evidence="10" key="1">
    <citation type="submission" date="2015-10" db="EMBL/GenBank/DDBJ databases">
        <authorList>
            <person name="Gilbert D.G."/>
        </authorList>
    </citation>
    <scope>NUCLEOTIDE SEQUENCE</scope>
    <source>
        <strain evidence="10">Phyl III-seqv23</strain>
    </source>
</reference>
<dbReference type="CDD" id="cd05401">
    <property type="entry name" value="NT_GlnE_GlnD_like"/>
    <property type="match status" value="2"/>
</dbReference>
<dbReference type="SUPFAM" id="SSF81593">
    <property type="entry name" value="Nucleotidyltransferase substrate binding subunit/domain"/>
    <property type="match status" value="2"/>
</dbReference>